<dbReference type="CDD" id="cd00082">
    <property type="entry name" value="HisKA"/>
    <property type="match status" value="1"/>
</dbReference>
<sequence>MDSTWSVLAALAFGILLGVGFMIVLHIAERRGQSAAKVVAPTIPDGVDQVLAVLDAAGIVLDPSNNVLRASPGALAMGLVRNQMLAHPELLELVASVRRTGEPVSAELTVARGPYSTATMQLAVQVARLGTRFVLLLAEDRTEANRLDEVRRDFIANISHELKTPIASVSLLAEAIDQAADEPDRVRRFADRLTVESARLAHITSEVIELSRLQARDALRRDELVDVDRVVATAVDQNRVVAAAKGIEVALRAKSRAQVYGDPALLGVAVHNLVSNAVAYSAEGGRVGVGVVVRGDSVEIAVTDQGIGIAEEDLERVFERFYRVDQARSRNTGGSGLGLSIVKHTVQNHGGEVRVWSQPGKGSTFMIRLPLAEPPVADDGTGGAGGADAATGGGSASGAASPARLTGAGTGSTKPTGDSGRRPRSRAKARAASTRGDRT</sequence>
<keyword evidence="6 12" id="KW-0418">Kinase</keyword>
<keyword evidence="10" id="KW-0812">Transmembrane</keyword>
<dbReference type="PANTHER" id="PTHR45453">
    <property type="entry name" value="PHOSPHATE REGULON SENSOR PROTEIN PHOR"/>
    <property type="match status" value="1"/>
</dbReference>
<keyword evidence="10" id="KW-0472">Membrane</keyword>
<feature type="transmembrane region" description="Helical" evidence="10">
    <location>
        <begin position="6"/>
        <end position="28"/>
    </location>
</feature>
<dbReference type="GO" id="GO:0000155">
    <property type="term" value="F:phosphorelay sensor kinase activity"/>
    <property type="evidence" value="ECO:0007669"/>
    <property type="project" value="InterPro"/>
</dbReference>
<dbReference type="InterPro" id="IPR003661">
    <property type="entry name" value="HisK_dim/P_dom"/>
</dbReference>
<evidence type="ECO:0000256" key="10">
    <source>
        <dbReference type="SAM" id="Phobius"/>
    </source>
</evidence>
<evidence type="ECO:0000256" key="4">
    <source>
        <dbReference type="ARBA" id="ARBA00022553"/>
    </source>
</evidence>
<dbReference type="GO" id="GO:0005886">
    <property type="term" value="C:plasma membrane"/>
    <property type="evidence" value="ECO:0007669"/>
    <property type="project" value="UniProtKB-SubCell"/>
</dbReference>
<reference evidence="12 13" key="1">
    <citation type="submission" date="2018-10" db="EMBL/GenBank/DDBJ databases">
        <title>Isolation, diversity and antibacterial activity of antinobacteria from the wheat rhizosphere soil.</title>
        <authorList>
            <person name="Sun T."/>
        </authorList>
    </citation>
    <scope>NUCLEOTIDE SEQUENCE [LARGE SCALE GENOMIC DNA]</scope>
    <source>
        <strain evidence="12 13">SJ-23</strain>
    </source>
</reference>
<comment type="subcellular location">
    <subcellularLocation>
        <location evidence="2">Cell membrane</location>
    </subcellularLocation>
</comment>
<comment type="caution">
    <text evidence="12">The sequence shown here is derived from an EMBL/GenBank/DDBJ whole genome shotgun (WGS) entry which is preliminary data.</text>
</comment>
<evidence type="ECO:0000256" key="9">
    <source>
        <dbReference type="SAM" id="MobiDB-lite"/>
    </source>
</evidence>
<dbReference type="InterPro" id="IPR036890">
    <property type="entry name" value="HATPase_C_sf"/>
</dbReference>
<gene>
    <name evidence="12" type="ORF">EDM22_10905</name>
</gene>
<dbReference type="FunFam" id="3.30.565.10:FF:000006">
    <property type="entry name" value="Sensor histidine kinase WalK"/>
    <property type="match status" value="1"/>
</dbReference>
<dbReference type="SUPFAM" id="SSF47384">
    <property type="entry name" value="Homodimeric domain of signal transducing histidine kinase"/>
    <property type="match status" value="1"/>
</dbReference>
<dbReference type="InterPro" id="IPR005467">
    <property type="entry name" value="His_kinase_dom"/>
</dbReference>
<dbReference type="EC" id="2.7.13.3" evidence="3"/>
<dbReference type="InterPro" id="IPR050351">
    <property type="entry name" value="BphY/WalK/GraS-like"/>
</dbReference>
<dbReference type="GO" id="GO:0004721">
    <property type="term" value="F:phosphoprotein phosphatase activity"/>
    <property type="evidence" value="ECO:0007669"/>
    <property type="project" value="TreeGrafter"/>
</dbReference>
<evidence type="ECO:0000256" key="6">
    <source>
        <dbReference type="ARBA" id="ARBA00022777"/>
    </source>
</evidence>
<keyword evidence="7" id="KW-0902">Two-component regulatory system</keyword>
<dbReference type="Gene3D" id="1.10.287.130">
    <property type="match status" value="1"/>
</dbReference>
<feature type="region of interest" description="Disordered" evidence="9">
    <location>
        <begin position="373"/>
        <end position="439"/>
    </location>
</feature>
<dbReference type="RefSeq" id="WP_122937078.1">
    <property type="nucleotide sequence ID" value="NZ_JBHSNT010000046.1"/>
</dbReference>
<dbReference type="PANTHER" id="PTHR45453:SF1">
    <property type="entry name" value="PHOSPHATE REGULON SENSOR PROTEIN PHOR"/>
    <property type="match status" value="1"/>
</dbReference>
<dbReference type="Pfam" id="PF02518">
    <property type="entry name" value="HATPase_c"/>
    <property type="match status" value="1"/>
</dbReference>
<feature type="compositionally biased region" description="Low complexity" evidence="9">
    <location>
        <begin position="430"/>
        <end position="439"/>
    </location>
</feature>
<evidence type="ECO:0000256" key="5">
    <source>
        <dbReference type="ARBA" id="ARBA00022679"/>
    </source>
</evidence>
<dbReference type="SMART" id="SM00387">
    <property type="entry name" value="HATPase_c"/>
    <property type="match status" value="1"/>
</dbReference>
<dbReference type="GO" id="GO:0016036">
    <property type="term" value="P:cellular response to phosphate starvation"/>
    <property type="evidence" value="ECO:0007669"/>
    <property type="project" value="TreeGrafter"/>
</dbReference>
<evidence type="ECO:0000313" key="13">
    <source>
        <dbReference type="Proteomes" id="UP000275048"/>
    </source>
</evidence>
<dbReference type="InterPro" id="IPR036097">
    <property type="entry name" value="HisK_dim/P_sf"/>
</dbReference>
<keyword evidence="5" id="KW-0808">Transferase</keyword>
<dbReference type="OrthoDB" id="9813151at2"/>
<name>A0A3M8ABF7_9MICO</name>
<accession>A0A3M8ABF7</accession>
<dbReference type="PRINTS" id="PR00344">
    <property type="entry name" value="BCTRLSENSOR"/>
</dbReference>
<dbReference type="AlphaFoldDB" id="A0A3M8ABF7"/>
<protein>
    <recommendedName>
        <fullName evidence="8">Sensor-like histidine kinase SenX3</fullName>
        <ecNumber evidence="3">2.7.13.3</ecNumber>
    </recommendedName>
</protein>
<evidence type="ECO:0000256" key="1">
    <source>
        <dbReference type="ARBA" id="ARBA00000085"/>
    </source>
</evidence>
<keyword evidence="10" id="KW-1133">Transmembrane helix</keyword>
<comment type="catalytic activity">
    <reaction evidence="1">
        <text>ATP + protein L-histidine = ADP + protein N-phospho-L-histidine.</text>
        <dbReference type="EC" id="2.7.13.3"/>
    </reaction>
</comment>
<feature type="domain" description="Histidine kinase" evidence="11">
    <location>
        <begin position="157"/>
        <end position="373"/>
    </location>
</feature>
<evidence type="ECO:0000256" key="7">
    <source>
        <dbReference type="ARBA" id="ARBA00023012"/>
    </source>
</evidence>
<dbReference type="PROSITE" id="PS50109">
    <property type="entry name" value="HIS_KIN"/>
    <property type="match status" value="1"/>
</dbReference>
<evidence type="ECO:0000256" key="3">
    <source>
        <dbReference type="ARBA" id="ARBA00012438"/>
    </source>
</evidence>
<keyword evidence="13" id="KW-1185">Reference proteome</keyword>
<evidence type="ECO:0000313" key="12">
    <source>
        <dbReference type="EMBL" id="RNB48570.1"/>
    </source>
</evidence>
<dbReference type="SMART" id="SM00388">
    <property type="entry name" value="HisKA"/>
    <property type="match status" value="1"/>
</dbReference>
<dbReference type="Gene3D" id="3.30.565.10">
    <property type="entry name" value="Histidine kinase-like ATPase, C-terminal domain"/>
    <property type="match status" value="1"/>
</dbReference>
<evidence type="ECO:0000256" key="8">
    <source>
        <dbReference type="ARBA" id="ARBA00039401"/>
    </source>
</evidence>
<feature type="compositionally biased region" description="Gly residues" evidence="9">
    <location>
        <begin position="380"/>
        <end position="396"/>
    </location>
</feature>
<evidence type="ECO:0000259" key="11">
    <source>
        <dbReference type="PROSITE" id="PS50109"/>
    </source>
</evidence>
<dbReference type="SUPFAM" id="SSF55874">
    <property type="entry name" value="ATPase domain of HSP90 chaperone/DNA topoisomerase II/histidine kinase"/>
    <property type="match status" value="1"/>
</dbReference>
<dbReference type="InterPro" id="IPR004358">
    <property type="entry name" value="Sig_transdc_His_kin-like_C"/>
</dbReference>
<dbReference type="Pfam" id="PF00512">
    <property type="entry name" value="HisKA"/>
    <property type="match status" value="1"/>
</dbReference>
<dbReference type="Proteomes" id="UP000275048">
    <property type="component" value="Unassembled WGS sequence"/>
</dbReference>
<proteinExistence type="predicted"/>
<dbReference type="InterPro" id="IPR003594">
    <property type="entry name" value="HATPase_dom"/>
</dbReference>
<evidence type="ECO:0000256" key="2">
    <source>
        <dbReference type="ARBA" id="ARBA00004236"/>
    </source>
</evidence>
<dbReference type="EMBL" id="RHHB01000019">
    <property type="protein sequence ID" value="RNB48570.1"/>
    <property type="molecule type" value="Genomic_DNA"/>
</dbReference>
<keyword evidence="4" id="KW-0597">Phosphoprotein</keyword>
<organism evidence="12 13">
    <name type="scientific">Agromyces tardus</name>
    <dbReference type="NCBI Taxonomy" id="2583849"/>
    <lineage>
        <taxon>Bacteria</taxon>
        <taxon>Bacillati</taxon>
        <taxon>Actinomycetota</taxon>
        <taxon>Actinomycetes</taxon>
        <taxon>Micrococcales</taxon>
        <taxon>Microbacteriaceae</taxon>
        <taxon>Agromyces</taxon>
    </lineage>
</organism>